<dbReference type="Gene3D" id="3.40.220.10">
    <property type="entry name" value="Leucine Aminopeptidase, subunit E, domain 1"/>
    <property type="match status" value="1"/>
</dbReference>
<organism evidence="2 3">
    <name type="scientific">Aureimonas glaciei</name>
    <dbReference type="NCBI Taxonomy" id="1776957"/>
    <lineage>
        <taxon>Bacteria</taxon>
        <taxon>Pseudomonadati</taxon>
        <taxon>Pseudomonadota</taxon>
        <taxon>Alphaproteobacteria</taxon>
        <taxon>Hyphomicrobiales</taxon>
        <taxon>Aurantimonadaceae</taxon>
        <taxon>Aureimonas</taxon>
    </lineage>
</organism>
<comment type="caution">
    <text evidence="2">The sequence shown here is derived from an EMBL/GenBank/DDBJ whole genome shotgun (WGS) entry which is preliminary data.</text>
</comment>
<dbReference type="RefSeq" id="WP_210319228.1">
    <property type="nucleotide sequence ID" value="NZ_BMJJ01000001.1"/>
</dbReference>
<reference evidence="2" key="2">
    <citation type="submission" date="2020-09" db="EMBL/GenBank/DDBJ databases">
        <authorList>
            <person name="Sun Q."/>
            <person name="Zhou Y."/>
        </authorList>
    </citation>
    <scope>NUCLEOTIDE SEQUENCE</scope>
    <source>
        <strain evidence="2">CGMCC 1.15493</strain>
    </source>
</reference>
<dbReference type="AlphaFoldDB" id="A0A916XT98"/>
<name>A0A916XT98_9HYPH</name>
<proteinExistence type="predicted"/>
<dbReference type="InterPro" id="IPR043472">
    <property type="entry name" value="Macro_dom-like"/>
</dbReference>
<dbReference type="Pfam" id="PF01661">
    <property type="entry name" value="Macro"/>
    <property type="match status" value="1"/>
</dbReference>
<dbReference type="PANTHER" id="PTHR11106:SF27">
    <property type="entry name" value="MACRO DOMAIN-CONTAINING PROTEIN"/>
    <property type="match status" value="1"/>
</dbReference>
<accession>A0A916XT98</accession>
<sequence length="175" mass="18055">MTIRRGSTVIEVVTADITRLAVDAIVNAANESLLGGGGVDGAIHRAAGPDLLAECRTLGGCPTGEARITAGYRLPARHVIHTVGPVWHGGERGEPALLASAYRNSLARAAENGVRSIAFPAISTGIYGYPKALAAGIAVRECRAAAEGIDRIVLCCFSETDTLVYADALAAEAET</sequence>
<gene>
    <name evidence="2" type="ORF">GCM10011335_06850</name>
</gene>
<evidence type="ECO:0000313" key="2">
    <source>
        <dbReference type="EMBL" id="GGD06511.1"/>
    </source>
</evidence>
<dbReference type="CDD" id="cd02908">
    <property type="entry name" value="Macro_OAADPr_deacetylase"/>
    <property type="match status" value="1"/>
</dbReference>
<dbReference type="PROSITE" id="PS51154">
    <property type="entry name" value="MACRO"/>
    <property type="match status" value="1"/>
</dbReference>
<dbReference type="NCBIfam" id="NF001664">
    <property type="entry name" value="PRK00431.1-6"/>
    <property type="match status" value="1"/>
</dbReference>
<keyword evidence="3" id="KW-1185">Reference proteome</keyword>
<dbReference type="PANTHER" id="PTHR11106">
    <property type="entry name" value="GANGLIOSIDE INDUCED DIFFERENTIATION ASSOCIATED PROTEIN 2-RELATED"/>
    <property type="match status" value="1"/>
</dbReference>
<feature type="domain" description="Macro" evidence="1">
    <location>
        <begin position="1"/>
        <end position="173"/>
    </location>
</feature>
<dbReference type="EMBL" id="BMJJ01000001">
    <property type="protein sequence ID" value="GGD06511.1"/>
    <property type="molecule type" value="Genomic_DNA"/>
</dbReference>
<evidence type="ECO:0000259" key="1">
    <source>
        <dbReference type="PROSITE" id="PS51154"/>
    </source>
</evidence>
<protein>
    <submittedName>
        <fullName evidence="2">Macro domain-containing protein</fullName>
    </submittedName>
</protein>
<dbReference type="InterPro" id="IPR002589">
    <property type="entry name" value="Macro_dom"/>
</dbReference>
<dbReference type="GO" id="GO:0061463">
    <property type="term" value="F:O-acetyl-ADP-ribose deacetylase activity"/>
    <property type="evidence" value="ECO:0007669"/>
    <property type="project" value="TreeGrafter"/>
</dbReference>
<evidence type="ECO:0000313" key="3">
    <source>
        <dbReference type="Proteomes" id="UP000613160"/>
    </source>
</evidence>
<dbReference type="Proteomes" id="UP000613160">
    <property type="component" value="Unassembled WGS sequence"/>
</dbReference>
<dbReference type="SUPFAM" id="SSF52949">
    <property type="entry name" value="Macro domain-like"/>
    <property type="match status" value="1"/>
</dbReference>
<dbReference type="SMART" id="SM00506">
    <property type="entry name" value="A1pp"/>
    <property type="match status" value="1"/>
</dbReference>
<reference evidence="2" key="1">
    <citation type="journal article" date="2014" name="Int. J. Syst. Evol. Microbiol.">
        <title>Complete genome sequence of Corynebacterium casei LMG S-19264T (=DSM 44701T), isolated from a smear-ripened cheese.</title>
        <authorList>
            <consortium name="US DOE Joint Genome Institute (JGI-PGF)"/>
            <person name="Walter F."/>
            <person name="Albersmeier A."/>
            <person name="Kalinowski J."/>
            <person name="Ruckert C."/>
        </authorList>
    </citation>
    <scope>NUCLEOTIDE SEQUENCE</scope>
    <source>
        <strain evidence="2">CGMCC 1.15493</strain>
    </source>
</reference>